<evidence type="ECO:0000256" key="4">
    <source>
        <dbReference type="ARBA" id="ARBA00011738"/>
    </source>
</evidence>
<evidence type="ECO:0000256" key="12">
    <source>
        <dbReference type="ARBA" id="ARBA00041614"/>
    </source>
</evidence>
<comment type="subunit">
    <text evidence="4">Homodimer.</text>
</comment>
<keyword evidence="18" id="KW-1185">Reference proteome</keyword>
<feature type="domain" description="Glycoside hydrolase family 2 immunoglobulin-like beta-sandwich" evidence="13">
    <location>
        <begin position="207"/>
        <end position="305"/>
    </location>
</feature>
<dbReference type="Pfam" id="PF00703">
    <property type="entry name" value="Glyco_hydro_2"/>
    <property type="match status" value="1"/>
</dbReference>
<name>A0ABT8X3W3_9FLAO</name>
<comment type="subcellular location">
    <subcellularLocation>
        <location evidence="2">Secreted</location>
    </subcellularLocation>
</comment>
<dbReference type="InterPro" id="IPR036156">
    <property type="entry name" value="Beta-gal/glucu_dom_sf"/>
</dbReference>
<evidence type="ECO:0000256" key="11">
    <source>
        <dbReference type="ARBA" id="ARBA00041069"/>
    </source>
</evidence>
<accession>A0ABT8X3W3</accession>
<keyword evidence="9" id="KW-0326">Glycosidase</keyword>
<dbReference type="RefSeq" id="WP_303283215.1">
    <property type="nucleotide sequence ID" value="NZ_BAABCZ010000004.1"/>
</dbReference>
<dbReference type="SUPFAM" id="SSF51445">
    <property type="entry name" value="(Trans)glycosidases"/>
    <property type="match status" value="1"/>
</dbReference>
<evidence type="ECO:0000259" key="15">
    <source>
        <dbReference type="Pfam" id="PF17786"/>
    </source>
</evidence>
<dbReference type="Gene3D" id="3.20.20.80">
    <property type="entry name" value="Glycosidases"/>
    <property type="match status" value="1"/>
</dbReference>
<protein>
    <recommendedName>
        <fullName evidence="11">Beta-mannosidase B</fullName>
        <ecNumber evidence="5">3.2.1.25</ecNumber>
    </recommendedName>
    <alternativeName>
        <fullName evidence="12">Mannanase B</fullName>
    </alternativeName>
</protein>
<keyword evidence="8" id="KW-0325">Glycoprotein</keyword>
<dbReference type="InterPro" id="IPR013783">
    <property type="entry name" value="Ig-like_fold"/>
</dbReference>
<gene>
    <name evidence="17" type="ORF">Q4Q39_14310</name>
</gene>
<dbReference type="Proteomes" id="UP001176891">
    <property type="component" value="Unassembled WGS sequence"/>
</dbReference>
<evidence type="ECO:0000259" key="16">
    <source>
        <dbReference type="Pfam" id="PF22666"/>
    </source>
</evidence>
<evidence type="ECO:0000313" key="18">
    <source>
        <dbReference type="Proteomes" id="UP001176891"/>
    </source>
</evidence>
<dbReference type="GO" id="GO:0016787">
    <property type="term" value="F:hydrolase activity"/>
    <property type="evidence" value="ECO:0007669"/>
    <property type="project" value="UniProtKB-KW"/>
</dbReference>
<dbReference type="SUPFAM" id="SSF49303">
    <property type="entry name" value="beta-Galactosidase/glucuronidase domain"/>
    <property type="match status" value="3"/>
</dbReference>
<dbReference type="Pfam" id="PF17753">
    <property type="entry name" value="Ig_mannosidase"/>
    <property type="match status" value="1"/>
</dbReference>
<sequence length="821" mass="96504">MKYHYIYIILPIIAFSCQPKEDTPKKIMLHDHWSFKNTIDTTWLDAKVPGEVHSDLLNNKLIEDPFVKDNELKLQWISEKDWEYKTAFNLNEEILQKKHIDLKFEGLDTYASIYLNDSLILKTNNAFRQWETDVKPFLKSENILKIIFKNTTVFEDKEKAKLPYELPAGNRIFTRKAQYQYGWDWGPVFNTSGIWRPVYLTAWNDLNIKDVYVQQKYINDSIASLSANIKYKYEAEENLLVDIYINNKLNKTYDAKDTSSFEFEIKDPKRWWTHNLGTPYLYNLKFVLRKENTILDIYTVKKGLRTIELVTEKDSIGQSFYFKLNDVPVFMKGANYIPQHSFQNQITNSHYNKLLNAVTEANMNMLRVWGGGIYENDVFYDLCDEKGILIWQDFMFACAMYPGDADYLDNVKQEAVDNVIRLRNHASIALWCGNNENDEAWHNWGWQEDRPESEKKEIWNNYLKVFDDILPNVVNQFSDKTSYWASSPLHGRRHPKFLKEGDAHDWWIWHSAYPFEHLEDSIPRFMSEFGFQSFPSYESIKYATQKDSIDISSDAFATHQKHPRGFKLIREYMERDYPVPANDEDYVYMSHILQAYGMTKGFEAQRRAMPYNMGTLYWQLNDCWPVASWSSLDNFGNWKALHYKTKKSFQDVLTSSRLKNDTIKTFIVNDKLKDIKNKLTLKLIDFNGNTIWLDSLTITAKASSSEQFYSLPIKDIDITKTTLVSTFNESSSIFYLTKPKALKLLKGSINEKITKTDTGFNIELFSDVLQKDVFLFTNEKGFFNDNYFDLLPNETKTVTFKTDAQSIDRLNIKTLNDFINP</sequence>
<proteinExistence type="inferred from homology"/>
<feature type="domain" description="Beta-mannosidase Ig-fold" evidence="14">
    <location>
        <begin position="748"/>
        <end position="817"/>
    </location>
</feature>
<feature type="domain" description="Mannosidase Ig/CBM-like" evidence="15">
    <location>
        <begin position="662"/>
        <end position="718"/>
    </location>
</feature>
<dbReference type="PANTHER" id="PTHR43730">
    <property type="entry name" value="BETA-MANNOSIDASE"/>
    <property type="match status" value="1"/>
</dbReference>
<dbReference type="EC" id="3.2.1.25" evidence="5"/>
<evidence type="ECO:0000313" key="17">
    <source>
        <dbReference type="EMBL" id="MDO5988581.1"/>
    </source>
</evidence>
<comment type="caution">
    <text evidence="17">The sequence shown here is derived from an EMBL/GenBank/DDBJ whole genome shotgun (WGS) entry which is preliminary data.</text>
</comment>
<comment type="catalytic activity">
    <reaction evidence="1">
        <text>Hydrolysis of terminal, non-reducing beta-D-mannose residues in beta-D-mannosides.</text>
        <dbReference type="EC" id="3.2.1.25"/>
    </reaction>
</comment>
<dbReference type="InterPro" id="IPR006102">
    <property type="entry name" value="Ig-like_GH2"/>
</dbReference>
<dbReference type="InterPro" id="IPR041447">
    <property type="entry name" value="Mannosidase_ig"/>
</dbReference>
<dbReference type="Pfam" id="PF22666">
    <property type="entry name" value="Glyco_hydro_2_N2"/>
    <property type="match status" value="1"/>
</dbReference>
<dbReference type="InterPro" id="IPR041625">
    <property type="entry name" value="Beta-mannosidase_Ig"/>
</dbReference>
<dbReference type="InterPro" id="IPR008979">
    <property type="entry name" value="Galactose-bd-like_sf"/>
</dbReference>
<comment type="pathway">
    <text evidence="3">Glycan metabolism; N-glycan degradation.</text>
</comment>
<dbReference type="SUPFAM" id="SSF49785">
    <property type="entry name" value="Galactose-binding domain-like"/>
    <property type="match status" value="1"/>
</dbReference>
<dbReference type="PROSITE" id="PS51257">
    <property type="entry name" value="PROKAR_LIPOPROTEIN"/>
    <property type="match status" value="1"/>
</dbReference>
<dbReference type="InterPro" id="IPR050887">
    <property type="entry name" value="Beta-mannosidase_GH2"/>
</dbReference>
<dbReference type="PANTHER" id="PTHR43730:SF1">
    <property type="entry name" value="BETA-MANNOSIDASE"/>
    <property type="match status" value="1"/>
</dbReference>
<keyword evidence="7 17" id="KW-0378">Hydrolase</keyword>
<dbReference type="Gene3D" id="2.60.40.10">
    <property type="entry name" value="Immunoglobulins"/>
    <property type="match status" value="3"/>
</dbReference>
<dbReference type="Pfam" id="PF17786">
    <property type="entry name" value="Mannosidase_ig"/>
    <property type="match status" value="1"/>
</dbReference>
<reference evidence="17" key="1">
    <citation type="submission" date="2023-07" db="EMBL/GenBank/DDBJ databases">
        <title>Two novel species in the genus Flavivirga.</title>
        <authorList>
            <person name="Kwon K."/>
        </authorList>
    </citation>
    <scope>NUCLEOTIDE SEQUENCE</scope>
    <source>
        <strain evidence="17">KACC 14157</strain>
    </source>
</reference>
<keyword evidence="6" id="KW-0964">Secreted</keyword>
<evidence type="ECO:0000259" key="14">
    <source>
        <dbReference type="Pfam" id="PF17753"/>
    </source>
</evidence>
<evidence type="ECO:0000256" key="9">
    <source>
        <dbReference type="ARBA" id="ARBA00023295"/>
    </source>
</evidence>
<evidence type="ECO:0000256" key="8">
    <source>
        <dbReference type="ARBA" id="ARBA00023180"/>
    </source>
</evidence>
<evidence type="ECO:0000256" key="2">
    <source>
        <dbReference type="ARBA" id="ARBA00004613"/>
    </source>
</evidence>
<feature type="domain" description="Beta-mannosidase-like galactose-binding" evidence="16">
    <location>
        <begin position="33"/>
        <end position="196"/>
    </location>
</feature>
<dbReference type="Gene3D" id="2.60.120.260">
    <property type="entry name" value="Galactose-binding domain-like"/>
    <property type="match status" value="1"/>
</dbReference>
<evidence type="ECO:0000256" key="6">
    <source>
        <dbReference type="ARBA" id="ARBA00022525"/>
    </source>
</evidence>
<comment type="similarity">
    <text evidence="10">Belongs to the glycosyl hydrolase 2 family. Beta-mannosidase B subfamily.</text>
</comment>
<evidence type="ECO:0000256" key="3">
    <source>
        <dbReference type="ARBA" id="ARBA00004740"/>
    </source>
</evidence>
<dbReference type="InterPro" id="IPR054593">
    <property type="entry name" value="Beta-mannosidase-like_N2"/>
</dbReference>
<dbReference type="InterPro" id="IPR017853">
    <property type="entry name" value="GH"/>
</dbReference>
<organism evidence="17 18">
    <name type="scientific">Flavivirga amylovorans</name>
    <dbReference type="NCBI Taxonomy" id="870486"/>
    <lineage>
        <taxon>Bacteria</taxon>
        <taxon>Pseudomonadati</taxon>
        <taxon>Bacteroidota</taxon>
        <taxon>Flavobacteriia</taxon>
        <taxon>Flavobacteriales</taxon>
        <taxon>Flavobacteriaceae</taxon>
        <taxon>Flavivirga</taxon>
    </lineage>
</organism>
<evidence type="ECO:0000259" key="13">
    <source>
        <dbReference type="Pfam" id="PF00703"/>
    </source>
</evidence>
<dbReference type="EMBL" id="JAUOEM010000005">
    <property type="protein sequence ID" value="MDO5988581.1"/>
    <property type="molecule type" value="Genomic_DNA"/>
</dbReference>
<evidence type="ECO:0000256" key="10">
    <source>
        <dbReference type="ARBA" id="ARBA00038429"/>
    </source>
</evidence>
<evidence type="ECO:0000256" key="7">
    <source>
        <dbReference type="ARBA" id="ARBA00022801"/>
    </source>
</evidence>
<evidence type="ECO:0000256" key="5">
    <source>
        <dbReference type="ARBA" id="ARBA00012754"/>
    </source>
</evidence>
<evidence type="ECO:0000256" key="1">
    <source>
        <dbReference type="ARBA" id="ARBA00000829"/>
    </source>
</evidence>